<proteinExistence type="predicted"/>
<evidence type="ECO:0000313" key="2">
    <source>
        <dbReference type="EMBL" id="RKQ71794.1"/>
    </source>
</evidence>
<feature type="transmembrane region" description="Helical" evidence="1">
    <location>
        <begin position="9"/>
        <end position="26"/>
    </location>
</feature>
<keyword evidence="1" id="KW-0472">Membrane</keyword>
<evidence type="ECO:0000256" key="1">
    <source>
        <dbReference type="SAM" id="Phobius"/>
    </source>
</evidence>
<keyword evidence="1" id="KW-1133">Transmembrane helix</keyword>
<evidence type="ECO:0000313" key="3">
    <source>
        <dbReference type="Proteomes" id="UP000282211"/>
    </source>
</evidence>
<dbReference type="OrthoDB" id="5986675at2"/>
<sequence length="74" mass="8534">MTTERKQKLLLYAVLLMIMFAAALFMNRRFVQIDTCLDNGAAWDYDRNICSLDCVGDGKIWVEEKAACLNVKER</sequence>
<keyword evidence="1" id="KW-0812">Transmembrane</keyword>
<reference evidence="2 3" key="1">
    <citation type="submission" date="2018-10" db="EMBL/GenBank/DDBJ databases">
        <title>Genomic Encyclopedia of Type Strains, Phase IV (KMG-IV): sequencing the most valuable type-strain genomes for metagenomic binning, comparative biology and taxonomic classification.</title>
        <authorList>
            <person name="Goeker M."/>
        </authorList>
    </citation>
    <scope>NUCLEOTIDE SEQUENCE [LARGE SCALE GENOMIC DNA]</scope>
    <source>
        <strain evidence="2 3">DSM 22008</strain>
    </source>
</reference>
<organism evidence="2 3">
    <name type="scientific">Litorimonas taeanensis</name>
    <dbReference type="NCBI Taxonomy" id="568099"/>
    <lineage>
        <taxon>Bacteria</taxon>
        <taxon>Pseudomonadati</taxon>
        <taxon>Pseudomonadota</taxon>
        <taxon>Alphaproteobacteria</taxon>
        <taxon>Maricaulales</taxon>
        <taxon>Robiginitomaculaceae</taxon>
    </lineage>
</organism>
<keyword evidence="3" id="KW-1185">Reference proteome</keyword>
<dbReference type="Proteomes" id="UP000282211">
    <property type="component" value="Unassembled WGS sequence"/>
</dbReference>
<dbReference type="InParanoid" id="A0A420WL98"/>
<gene>
    <name evidence="2" type="ORF">DES40_1124</name>
</gene>
<accession>A0A420WL98</accession>
<dbReference type="RefSeq" id="WP_121099531.1">
    <property type="nucleotide sequence ID" value="NZ_RBII01000001.1"/>
</dbReference>
<dbReference type="EMBL" id="RBII01000001">
    <property type="protein sequence ID" value="RKQ71794.1"/>
    <property type="molecule type" value="Genomic_DNA"/>
</dbReference>
<protein>
    <submittedName>
        <fullName evidence="2">Uncharacterized protein</fullName>
    </submittedName>
</protein>
<dbReference type="AlphaFoldDB" id="A0A420WL98"/>
<comment type="caution">
    <text evidence="2">The sequence shown here is derived from an EMBL/GenBank/DDBJ whole genome shotgun (WGS) entry which is preliminary data.</text>
</comment>
<name>A0A420WL98_9PROT</name>